<proteinExistence type="inferred from homology"/>
<comment type="caution">
    <text evidence="5">The sequence shown here is derived from an EMBL/GenBank/DDBJ whole genome shotgun (WGS) entry which is preliminary data.</text>
</comment>
<evidence type="ECO:0000256" key="3">
    <source>
        <dbReference type="SAM" id="SignalP"/>
    </source>
</evidence>
<dbReference type="InterPro" id="IPR025997">
    <property type="entry name" value="SBP_2_dom"/>
</dbReference>
<dbReference type="Gene3D" id="3.40.50.2300">
    <property type="match status" value="2"/>
</dbReference>
<accession>A0ABW2C917</accession>
<dbReference type="PANTHER" id="PTHR30036:SF7">
    <property type="entry name" value="ABC TRANSPORTER PERIPLASMIC-BINDING PROTEIN YPHF"/>
    <property type="match status" value="1"/>
</dbReference>
<evidence type="ECO:0000313" key="6">
    <source>
        <dbReference type="Proteomes" id="UP001596337"/>
    </source>
</evidence>
<dbReference type="PROSITE" id="PS51257">
    <property type="entry name" value="PROKAR_LIPOPROTEIN"/>
    <property type="match status" value="1"/>
</dbReference>
<sequence>MKRLFTRPSAVIAGLAAAALVLAGCSSQGGKQEETAALDTPTYKIAMITHGVPGDTFFDIVRAGAEDAATKSNIEIQYAADPDSAKQSTLVDNAIDQGVDGIALTLAKPDALKGVVKRANEAGIPVVAFNSGIEEWQDVGAMSYYGTDEHLAGTAFGKRLNEEGAKHALCVIQEQGHVALETRCQSLKDAFDGETTKVYVNGADMTSVQSTLQAKLQADSSIDYVVTLGAPFALTALDSVDSAGSDATVATFDTNKDLVSKIEDGSVEFAVDQQPYLQGYLTIDAFWLYLTNGNVAGGGKEPVLTGPAFIDKTNIDSVAEFAAKGTR</sequence>
<evidence type="ECO:0000256" key="1">
    <source>
        <dbReference type="ARBA" id="ARBA00004196"/>
    </source>
</evidence>
<dbReference type="Pfam" id="PF13407">
    <property type="entry name" value="Peripla_BP_4"/>
    <property type="match status" value="1"/>
</dbReference>
<dbReference type="InterPro" id="IPR050555">
    <property type="entry name" value="Bact_Solute-Bind_Prot2"/>
</dbReference>
<name>A0ABW2C917_9PSEU</name>
<dbReference type="SUPFAM" id="SSF53822">
    <property type="entry name" value="Periplasmic binding protein-like I"/>
    <property type="match status" value="1"/>
</dbReference>
<keyword evidence="6" id="KW-1185">Reference proteome</keyword>
<keyword evidence="3" id="KW-0732">Signal</keyword>
<reference evidence="6" key="1">
    <citation type="journal article" date="2019" name="Int. J. Syst. Evol. Microbiol.">
        <title>The Global Catalogue of Microorganisms (GCM) 10K type strain sequencing project: providing services to taxonomists for standard genome sequencing and annotation.</title>
        <authorList>
            <consortium name="The Broad Institute Genomics Platform"/>
            <consortium name="The Broad Institute Genome Sequencing Center for Infectious Disease"/>
            <person name="Wu L."/>
            <person name="Ma J."/>
        </authorList>
    </citation>
    <scope>NUCLEOTIDE SEQUENCE [LARGE SCALE GENOMIC DNA]</scope>
    <source>
        <strain evidence="6">KCTC 32255</strain>
    </source>
</reference>
<dbReference type="InterPro" id="IPR028082">
    <property type="entry name" value="Peripla_BP_I"/>
</dbReference>
<feature type="signal peptide" evidence="3">
    <location>
        <begin position="1"/>
        <end position="23"/>
    </location>
</feature>
<dbReference type="CDD" id="cd06312">
    <property type="entry name" value="PBP1_ABC_sugar_binding-like"/>
    <property type="match status" value="1"/>
</dbReference>
<dbReference type="PANTHER" id="PTHR30036">
    <property type="entry name" value="D-XYLOSE-BINDING PERIPLASMIC PROTEIN"/>
    <property type="match status" value="1"/>
</dbReference>
<evidence type="ECO:0000313" key="5">
    <source>
        <dbReference type="EMBL" id="MFC6871192.1"/>
    </source>
</evidence>
<dbReference type="Proteomes" id="UP001596337">
    <property type="component" value="Unassembled WGS sequence"/>
</dbReference>
<evidence type="ECO:0000259" key="4">
    <source>
        <dbReference type="Pfam" id="PF13407"/>
    </source>
</evidence>
<dbReference type="RefSeq" id="WP_345400092.1">
    <property type="nucleotide sequence ID" value="NZ_BAABLA010000097.1"/>
</dbReference>
<feature type="domain" description="Periplasmic binding protein" evidence="4">
    <location>
        <begin position="46"/>
        <end position="291"/>
    </location>
</feature>
<comment type="subcellular location">
    <subcellularLocation>
        <location evidence="1">Cell envelope</location>
    </subcellularLocation>
</comment>
<protein>
    <submittedName>
        <fullName evidence="5">Sugar ABC transporter substrate-binding protein</fullName>
    </submittedName>
</protein>
<gene>
    <name evidence="5" type="ORF">ACFQGD_29120</name>
</gene>
<organism evidence="5 6">
    <name type="scientific">Haloechinothrix salitolerans</name>
    <dbReference type="NCBI Taxonomy" id="926830"/>
    <lineage>
        <taxon>Bacteria</taxon>
        <taxon>Bacillati</taxon>
        <taxon>Actinomycetota</taxon>
        <taxon>Actinomycetes</taxon>
        <taxon>Pseudonocardiales</taxon>
        <taxon>Pseudonocardiaceae</taxon>
        <taxon>Haloechinothrix</taxon>
    </lineage>
</organism>
<evidence type="ECO:0000256" key="2">
    <source>
        <dbReference type="ARBA" id="ARBA00007639"/>
    </source>
</evidence>
<dbReference type="EMBL" id="JBHSXX010000001">
    <property type="protein sequence ID" value="MFC6871192.1"/>
    <property type="molecule type" value="Genomic_DNA"/>
</dbReference>
<feature type="chain" id="PRO_5045693093" evidence="3">
    <location>
        <begin position="24"/>
        <end position="327"/>
    </location>
</feature>
<comment type="similarity">
    <text evidence="2">Belongs to the bacterial solute-binding protein 2 family.</text>
</comment>